<organism evidence="1 2">
    <name type="scientific">Limnospira indica PCC 8005</name>
    <dbReference type="NCBI Taxonomy" id="376219"/>
    <lineage>
        <taxon>Bacteria</taxon>
        <taxon>Bacillati</taxon>
        <taxon>Cyanobacteriota</taxon>
        <taxon>Cyanophyceae</taxon>
        <taxon>Oscillatoriophycideae</taxon>
        <taxon>Oscillatoriales</taxon>
        <taxon>Sirenicapillariaceae</taxon>
        <taxon>Limnospira</taxon>
    </lineage>
</organism>
<dbReference type="RefSeq" id="WP_006621314.1">
    <property type="nucleotide sequence ID" value="NZ_FO818640.1"/>
</dbReference>
<accession>A0A9P1KBM2</accession>
<dbReference type="EMBL" id="FO818640">
    <property type="protein sequence ID" value="CDM93390.1"/>
    <property type="molecule type" value="Genomic_DNA"/>
</dbReference>
<gene>
    <name evidence="1" type="ORF">ARTHRO_11063</name>
</gene>
<keyword evidence="2" id="KW-1185">Reference proteome</keyword>
<protein>
    <submittedName>
        <fullName evidence="1">Uncharacterized protein</fullName>
    </submittedName>
</protein>
<dbReference type="AlphaFoldDB" id="A0A9P1KBM2"/>
<evidence type="ECO:0000313" key="1">
    <source>
        <dbReference type="EMBL" id="CDM93390.1"/>
    </source>
</evidence>
<name>A0A9P1KBM2_9CYAN</name>
<evidence type="ECO:0000313" key="2">
    <source>
        <dbReference type="Proteomes" id="UP000032946"/>
    </source>
</evidence>
<reference evidence="1 2" key="1">
    <citation type="submission" date="2014-02" db="EMBL/GenBank/DDBJ databases">
        <authorList>
            <person name="Genoscope - CEA"/>
        </authorList>
    </citation>
    <scope>NUCLEOTIDE SEQUENCE [LARGE SCALE GENOMIC DNA]</scope>
    <source>
        <strain evidence="1 2">PCC 8005</strain>
    </source>
</reference>
<sequence length="62" mass="7021">MKTLKLEIHKVSPCLFQLLRDYSPRLLVDGILFTIDGDSYDTLMVADKISSLVAPPWSLKEV</sequence>
<proteinExistence type="predicted"/>
<dbReference type="Proteomes" id="UP000032946">
    <property type="component" value="Chromosome"/>
</dbReference>